<organism evidence="3 4">
    <name type="scientific">Spirosoma endophyticum</name>
    <dbReference type="NCBI Taxonomy" id="662367"/>
    <lineage>
        <taxon>Bacteria</taxon>
        <taxon>Pseudomonadati</taxon>
        <taxon>Bacteroidota</taxon>
        <taxon>Cytophagia</taxon>
        <taxon>Cytophagales</taxon>
        <taxon>Cytophagaceae</taxon>
        <taxon>Spirosoma</taxon>
    </lineage>
</organism>
<dbReference type="AlphaFoldDB" id="A0A1I2ATP5"/>
<dbReference type="EMBL" id="FOLQ01000014">
    <property type="protein sequence ID" value="SFE46270.1"/>
    <property type="molecule type" value="Genomic_DNA"/>
</dbReference>
<dbReference type="RefSeq" id="WP_093831656.1">
    <property type="nucleotide sequence ID" value="NZ_FOLQ01000014.1"/>
</dbReference>
<evidence type="ECO:0000259" key="2">
    <source>
        <dbReference type="Pfam" id="PF13439"/>
    </source>
</evidence>
<keyword evidence="3" id="KW-0808">Transferase</keyword>
<dbReference type="Proteomes" id="UP000198598">
    <property type="component" value="Unassembled WGS sequence"/>
</dbReference>
<evidence type="ECO:0000259" key="1">
    <source>
        <dbReference type="Pfam" id="PF00534"/>
    </source>
</evidence>
<dbReference type="InterPro" id="IPR001296">
    <property type="entry name" value="Glyco_trans_1"/>
</dbReference>
<dbReference type="OrthoDB" id="9790710at2"/>
<proteinExistence type="predicted"/>
<accession>A0A1I2ATP5</accession>
<reference evidence="3 4" key="1">
    <citation type="submission" date="2016-10" db="EMBL/GenBank/DDBJ databases">
        <authorList>
            <person name="de Groot N.N."/>
        </authorList>
    </citation>
    <scope>NUCLEOTIDE SEQUENCE [LARGE SCALE GENOMIC DNA]</scope>
    <source>
        <strain evidence="3 4">DSM 26130</strain>
    </source>
</reference>
<dbReference type="Pfam" id="PF00534">
    <property type="entry name" value="Glycos_transf_1"/>
    <property type="match status" value="1"/>
</dbReference>
<feature type="domain" description="Glycosyltransferase subfamily 4-like N-terminal" evidence="2">
    <location>
        <begin position="13"/>
        <end position="178"/>
    </location>
</feature>
<dbReference type="InterPro" id="IPR028098">
    <property type="entry name" value="Glyco_trans_4-like_N"/>
</dbReference>
<gene>
    <name evidence="3" type="ORF">SAMN05216167_11456</name>
</gene>
<dbReference type="Pfam" id="PF13439">
    <property type="entry name" value="Glyco_transf_4"/>
    <property type="match status" value="1"/>
</dbReference>
<protein>
    <submittedName>
        <fullName evidence="3">Glycosyltransferase involved in cell wall bisynthesis</fullName>
    </submittedName>
</protein>
<dbReference type="SUPFAM" id="SSF53756">
    <property type="entry name" value="UDP-Glycosyltransferase/glycogen phosphorylase"/>
    <property type="match status" value="1"/>
</dbReference>
<dbReference type="PANTHER" id="PTHR12526">
    <property type="entry name" value="GLYCOSYLTRANSFERASE"/>
    <property type="match status" value="1"/>
</dbReference>
<name>A0A1I2ATP5_9BACT</name>
<sequence length="385" mass="43701">MKILHICAYTWAIGGPAKMIFDHTRVHAAEGHQVTILTPVSADDVIYETAPGVVVVPVPRHWFSRFFPEFSIGLWDYLREHGNDFDLIHVHGLWHFGSVAPYLLNLKPSKLLTTHGLLDRWTIRHSYWKKQLISWAGQRKWTANTPVIHVNNQSEVDDVRRYLGHPHPHVAIIPNGLRPAEFSQLPPRGQFRQEFGIRPDQKIILFLSRLNLKKGLDVLLPAFRRISTERPDVQLVLAGPDDGYLSTIQQFIRQHHLEDRVLLPGMLIKEQKLAVFADADIFTLPTYSESFAIAALEALATGTPSLLTEHVGFGDYLRSYQAAHLCEPTEQSVYDGLNYLLDNPDKAAQLAHNAQRMIANECDIDVLARRLLIEYERAISLKSAA</sequence>
<evidence type="ECO:0000313" key="3">
    <source>
        <dbReference type="EMBL" id="SFE46270.1"/>
    </source>
</evidence>
<dbReference type="PANTHER" id="PTHR12526:SF637">
    <property type="entry name" value="GLYCOSYLTRANSFERASE EPSF-RELATED"/>
    <property type="match status" value="1"/>
</dbReference>
<dbReference type="STRING" id="662367.SAMN05216167_11456"/>
<dbReference type="Gene3D" id="3.40.50.2000">
    <property type="entry name" value="Glycogen Phosphorylase B"/>
    <property type="match status" value="2"/>
</dbReference>
<evidence type="ECO:0000313" key="4">
    <source>
        <dbReference type="Proteomes" id="UP000198598"/>
    </source>
</evidence>
<feature type="domain" description="Glycosyl transferase family 1" evidence="1">
    <location>
        <begin position="190"/>
        <end position="356"/>
    </location>
</feature>
<dbReference type="GO" id="GO:0016757">
    <property type="term" value="F:glycosyltransferase activity"/>
    <property type="evidence" value="ECO:0007669"/>
    <property type="project" value="InterPro"/>
</dbReference>
<keyword evidence="4" id="KW-1185">Reference proteome</keyword>